<name>A0ACC1HU00_9FUNG</name>
<reference evidence="1" key="1">
    <citation type="submission" date="2022-06" db="EMBL/GenBank/DDBJ databases">
        <title>Phylogenomic reconstructions and comparative analyses of Kickxellomycotina fungi.</title>
        <authorList>
            <person name="Reynolds N.K."/>
            <person name="Stajich J.E."/>
            <person name="Barry K."/>
            <person name="Grigoriev I.V."/>
            <person name="Crous P."/>
            <person name="Smith M.E."/>
        </authorList>
    </citation>
    <scope>NUCLEOTIDE SEQUENCE</scope>
    <source>
        <strain evidence="1">RSA 2271</strain>
    </source>
</reference>
<evidence type="ECO:0000313" key="1">
    <source>
        <dbReference type="EMBL" id="KAJ1679515.1"/>
    </source>
</evidence>
<gene>
    <name evidence="1" type="ORF">EV182_001890</name>
</gene>
<comment type="caution">
    <text evidence="1">The sequence shown here is derived from an EMBL/GenBank/DDBJ whole genome shotgun (WGS) entry which is preliminary data.</text>
</comment>
<evidence type="ECO:0000313" key="2">
    <source>
        <dbReference type="Proteomes" id="UP001145114"/>
    </source>
</evidence>
<keyword evidence="2" id="KW-1185">Reference proteome</keyword>
<proteinExistence type="predicted"/>
<organism evidence="1 2">
    <name type="scientific">Spiromyces aspiralis</name>
    <dbReference type="NCBI Taxonomy" id="68401"/>
    <lineage>
        <taxon>Eukaryota</taxon>
        <taxon>Fungi</taxon>
        <taxon>Fungi incertae sedis</taxon>
        <taxon>Zoopagomycota</taxon>
        <taxon>Kickxellomycotina</taxon>
        <taxon>Kickxellomycetes</taxon>
        <taxon>Kickxellales</taxon>
        <taxon>Kickxellaceae</taxon>
        <taxon>Spiromyces</taxon>
    </lineage>
</organism>
<sequence length="130" mass="14815">MFSTSLLYCLYASQFYDTNAEVYKDEVMAAREHKVIYILKLATPLFISVFMILAGVLTTKDWAYYKTKDKSLFSIGAKMLFKKGSRLDTVITVIPKYAIEPIAHAIYGIASVAVLLNLIKFLYERKVPKL</sequence>
<accession>A0ACC1HU00</accession>
<dbReference type="EMBL" id="JAMZIH010000334">
    <property type="protein sequence ID" value="KAJ1679515.1"/>
    <property type="molecule type" value="Genomic_DNA"/>
</dbReference>
<protein>
    <submittedName>
        <fullName evidence="1">Uncharacterized protein</fullName>
    </submittedName>
</protein>
<dbReference type="Proteomes" id="UP001145114">
    <property type="component" value="Unassembled WGS sequence"/>
</dbReference>